<keyword evidence="15" id="KW-1185">Reference proteome</keyword>
<evidence type="ECO:0000313" key="15">
    <source>
        <dbReference type="Proteomes" id="UP001164803"/>
    </source>
</evidence>
<dbReference type="GO" id="GO:0140824">
    <property type="term" value="F:thioredoxin-dependent peroxiredoxin activity"/>
    <property type="evidence" value="ECO:0007669"/>
    <property type="project" value="UniProtKB-EC"/>
</dbReference>
<dbReference type="InterPro" id="IPR000866">
    <property type="entry name" value="AhpC/TSA"/>
</dbReference>
<gene>
    <name evidence="14" type="primary">bcp</name>
    <name evidence="14" type="ORF">NZD86_15835</name>
</gene>
<keyword evidence="7" id="KW-1015">Disulfide bond</keyword>
<dbReference type="InterPro" id="IPR013766">
    <property type="entry name" value="Thioredoxin_domain"/>
</dbReference>
<evidence type="ECO:0000313" key="14">
    <source>
        <dbReference type="EMBL" id="WAH35733.1"/>
    </source>
</evidence>
<evidence type="ECO:0000256" key="3">
    <source>
        <dbReference type="ARBA" id="ARBA00013017"/>
    </source>
</evidence>
<dbReference type="PROSITE" id="PS51352">
    <property type="entry name" value="THIOREDOXIN_2"/>
    <property type="match status" value="1"/>
</dbReference>
<evidence type="ECO:0000256" key="11">
    <source>
        <dbReference type="ARBA" id="ARBA00041373"/>
    </source>
</evidence>
<dbReference type="PANTHER" id="PTHR42801">
    <property type="entry name" value="THIOREDOXIN-DEPENDENT PEROXIDE REDUCTASE"/>
    <property type="match status" value="1"/>
</dbReference>
<evidence type="ECO:0000256" key="5">
    <source>
        <dbReference type="ARBA" id="ARBA00022862"/>
    </source>
</evidence>
<dbReference type="InterPro" id="IPR036249">
    <property type="entry name" value="Thioredoxin-like_sf"/>
</dbReference>
<evidence type="ECO:0000256" key="12">
    <source>
        <dbReference type="ARBA" id="ARBA00049091"/>
    </source>
</evidence>
<reference evidence="14" key="1">
    <citation type="submission" date="2022-08" db="EMBL/GenBank/DDBJ databases">
        <title>Alicyclobacillus dauci DSM2870, complete genome.</title>
        <authorList>
            <person name="Wang Q."/>
            <person name="Cai R."/>
            <person name="Wang Z."/>
        </authorList>
    </citation>
    <scope>NUCLEOTIDE SEQUENCE</scope>
    <source>
        <strain evidence="14">DSM 28700</strain>
    </source>
</reference>
<organism evidence="14 15">
    <name type="scientific">Alicyclobacillus dauci</name>
    <dbReference type="NCBI Taxonomy" id="1475485"/>
    <lineage>
        <taxon>Bacteria</taxon>
        <taxon>Bacillati</taxon>
        <taxon>Bacillota</taxon>
        <taxon>Bacilli</taxon>
        <taxon>Bacillales</taxon>
        <taxon>Alicyclobacillaceae</taxon>
        <taxon>Alicyclobacillus</taxon>
    </lineage>
</organism>
<dbReference type="NCBIfam" id="NF006960">
    <property type="entry name" value="PRK09437.1"/>
    <property type="match status" value="1"/>
</dbReference>
<sequence>MAELQVGDMAPRFQSIDQDGQSVSLDALAGQIVVLYFYPKDDTPGCTKEACAFRDMKSEFADAGAHIYGVSRDSAKSHLKFREKYGLNFPLIVDEDSQICEAYGVLKEKNMYGKTSIGIERTTFVIDRDGKIAAIFPKVKVDGHADEVIAQVRELQ</sequence>
<keyword evidence="4 14" id="KW-0575">Peroxidase</keyword>
<name>A0ABY6YZN4_9BACL</name>
<comment type="catalytic activity">
    <reaction evidence="12">
        <text>a hydroperoxide + [thioredoxin]-dithiol = an alcohol + [thioredoxin]-disulfide + H2O</text>
        <dbReference type="Rhea" id="RHEA:62620"/>
        <dbReference type="Rhea" id="RHEA-COMP:10698"/>
        <dbReference type="Rhea" id="RHEA-COMP:10700"/>
        <dbReference type="ChEBI" id="CHEBI:15377"/>
        <dbReference type="ChEBI" id="CHEBI:29950"/>
        <dbReference type="ChEBI" id="CHEBI:30879"/>
        <dbReference type="ChEBI" id="CHEBI:35924"/>
        <dbReference type="ChEBI" id="CHEBI:50058"/>
        <dbReference type="EC" id="1.11.1.24"/>
    </reaction>
</comment>
<proteinExistence type="inferred from homology"/>
<evidence type="ECO:0000256" key="4">
    <source>
        <dbReference type="ARBA" id="ARBA00022559"/>
    </source>
</evidence>
<keyword evidence="8" id="KW-0676">Redox-active center</keyword>
<dbReference type="RefSeq" id="WP_268043015.1">
    <property type="nucleotide sequence ID" value="NZ_CP104064.1"/>
</dbReference>
<dbReference type="PANTHER" id="PTHR42801:SF4">
    <property type="entry name" value="AHPC_TSA FAMILY PROTEIN"/>
    <property type="match status" value="1"/>
</dbReference>
<evidence type="ECO:0000256" key="8">
    <source>
        <dbReference type="ARBA" id="ARBA00023284"/>
    </source>
</evidence>
<dbReference type="EMBL" id="CP104064">
    <property type="protein sequence ID" value="WAH35733.1"/>
    <property type="molecule type" value="Genomic_DNA"/>
</dbReference>
<comment type="function">
    <text evidence="1">Thiol-specific peroxidase that catalyzes the reduction of hydrogen peroxide and organic hydroperoxides to water and alcohols, respectively. Plays a role in cell protection against oxidative stress by detoxifying peroxides and as sensor of hydrogen peroxide-mediated signaling events.</text>
</comment>
<feature type="domain" description="Thioredoxin" evidence="13">
    <location>
        <begin position="4"/>
        <end position="156"/>
    </location>
</feature>
<dbReference type="Pfam" id="PF00578">
    <property type="entry name" value="AhpC-TSA"/>
    <property type="match status" value="1"/>
</dbReference>
<evidence type="ECO:0000256" key="2">
    <source>
        <dbReference type="ARBA" id="ARBA00011245"/>
    </source>
</evidence>
<dbReference type="SUPFAM" id="SSF52833">
    <property type="entry name" value="Thioredoxin-like"/>
    <property type="match status" value="1"/>
</dbReference>
<dbReference type="CDD" id="cd03017">
    <property type="entry name" value="PRX_BCP"/>
    <property type="match status" value="1"/>
</dbReference>
<dbReference type="EC" id="1.11.1.24" evidence="3"/>
<dbReference type="Proteomes" id="UP001164803">
    <property type="component" value="Chromosome"/>
</dbReference>
<keyword evidence="6 14" id="KW-0560">Oxidoreductase</keyword>
<dbReference type="InterPro" id="IPR050924">
    <property type="entry name" value="Peroxiredoxin_BCP/PrxQ"/>
</dbReference>
<dbReference type="InterPro" id="IPR024706">
    <property type="entry name" value="Peroxiredoxin_AhpC-typ"/>
</dbReference>
<keyword evidence="5" id="KW-0049">Antioxidant</keyword>
<evidence type="ECO:0000256" key="7">
    <source>
        <dbReference type="ARBA" id="ARBA00023157"/>
    </source>
</evidence>
<evidence type="ECO:0000259" key="13">
    <source>
        <dbReference type="PROSITE" id="PS51352"/>
    </source>
</evidence>
<evidence type="ECO:0000256" key="6">
    <source>
        <dbReference type="ARBA" id="ARBA00023002"/>
    </source>
</evidence>
<comment type="similarity">
    <text evidence="10">Belongs to the peroxiredoxin family. BCP/PrxQ subfamily.</text>
</comment>
<dbReference type="PIRSF" id="PIRSF000239">
    <property type="entry name" value="AHPC"/>
    <property type="match status" value="1"/>
</dbReference>
<evidence type="ECO:0000256" key="10">
    <source>
        <dbReference type="ARBA" id="ARBA00038489"/>
    </source>
</evidence>
<comment type="subunit">
    <text evidence="2">Monomer.</text>
</comment>
<accession>A0ABY6YZN4</accession>
<protein>
    <recommendedName>
        <fullName evidence="3">thioredoxin-dependent peroxiredoxin</fullName>
        <ecNumber evidence="3">1.11.1.24</ecNumber>
    </recommendedName>
    <alternativeName>
        <fullName evidence="11">Bacterioferritin comigratory protein</fullName>
    </alternativeName>
    <alternativeName>
        <fullName evidence="9">Thioredoxin peroxidase</fullName>
    </alternativeName>
</protein>
<dbReference type="Gene3D" id="3.40.30.10">
    <property type="entry name" value="Glutaredoxin"/>
    <property type="match status" value="1"/>
</dbReference>
<evidence type="ECO:0000256" key="9">
    <source>
        <dbReference type="ARBA" id="ARBA00032824"/>
    </source>
</evidence>
<evidence type="ECO:0000256" key="1">
    <source>
        <dbReference type="ARBA" id="ARBA00003330"/>
    </source>
</evidence>